<dbReference type="Pfam" id="PF00015">
    <property type="entry name" value="MCPsignal"/>
    <property type="match status" value="1"/>
</dbReference>
<comment type="subcellular location">
    <subcellularLocation>
        <location evidence="1">Membrane</location>
    </subcellularLocation>
</comment>
<accession>A0A1E8FGB1</accession>
<dbReference type="RefSeq" id="WP_070175694.1">
    <property type="nucleotide sequence ID" value="NZ_BMJR01000001.1"/>
</dbReference>
<dbReference type="PANTHER" id="PTHR32089">
    <property type="entry name" value="METHYL-ACCEPTING CHEMOTAXIS PROTEIN MCPB"/>
    <property type="match status" value="1"/>
</dbReference>
<evidence type="ECO:0000256" key="1">
    <source>
        <dbReference type="ARBA" id="ARBA00004370"/>
    </source>
</evidence>
<dbReference type="SUPFAM" id="SSF55785">
    <property type="entry name" value="PYP-like sensor domain (PAS domain)"/>
    <property type="match status" value="2"/>
</dbReference>
<dbReference type="InterPro" id="IPR035965">
    <property type="entry name" value="PAS-like_dom_sf"/>
</dbReference>
<dbReference type="InterPro" id="IPR000014">
    <property type="entry name" value="PAS"/>
</dbReference>
<comment type="caution">
    <text evidence="8">The sequence shown here is derived from an EMBL/GenBank/DDBJ whole genome shotgun (WGS) entry which is preliminary data.</text>
</comment>
<evidence type="ECO:0000259" key="6">
    <source>
        <dbReference type="PROSITE" id="PS50112"/>
    </source>
</evidence>
<dbReference type="PROSITE" id="PS50112">
    <property type="entry name" value="PAS"/>
    <property type="match status" value="1"/>
</dbReference>
<organism evidence="8 9">
    <name type="scientific">Alteromonas lipolytica</name>
    <dbReference type="NCBI Taxonomy" id="1856405"/>
    <lineage>
        <taxon>Bacteria</taxon>
        <taxon>Pseudomonadati</taxon>
        <taxon>Pseudomonadota</taxon>
        <taxon>Gammaproteobacteria</taxon>
        <taxon>Alteromonadales</taxon>
        <taxon>Alteromonadaceae</taxon>
        <taxon>Alteromonas/Salinimonas group</taxon>
        <taxon>Alteromonas</taxon>
    </lineage>
</organism>
<keyword evidence="9" id="KW-1185">Reference proteome</keyword>
<dbReference type="SMART" id="SM00283">
    <property type="entry name" value="MA"/>
    <property type="match status" value="1"/>
</dbReference>
<dbReference type="GO" id="GO:0016020">
    <property type="term" value="C:membrane"/>
    <property type="evidence" value="ECO:0007669"/>
    <property type="project" value="UniProtKB-SubCell"/>
</dbReference>
<proteinExistence type="predicted"/>
<dbReference type="Gene3D" id="3.30.450.20">
    <property type="entry name" value="PAS domain"/>
    <property type="match status" value="2"/>
</dbReference>
<dbReference type="Gene3D" id="1.10.287.950">
    <property type="entry name" value="Methyl-accepting chemotaxis protein"/>
    <property type="match status" value="1"/>
</dbReference>
<evidence type="ECO:0008006" key="10">
    <source>
        <dbReference type="Google" id="ProtNLM"/>
    </source>
</evidence>
<gene>
    <name evidence="8" type="ORF">BFC17_14445</name>
</gene>
<dbReference type="STRING" id="1856405.BFC17_14445"/>
<name>A0A1E8FGB1_9ALTE</name>
<feature type="domain" description="PAS" evidence="6">
    <location>
        <begin position="137"/>
        <end position="192"/>
    </location>
</feature>
<dbReference type="CDD" id="cd00130">
    <property type="entry name" value="PAS"/>
    <property type="match status" value="1"/>
</dbReference>
<dbReference type="InterPro" id="IPR000700">
    <property type="entry name" value="PAS-assoc_C"/>
</dbReference>
<dbReference type="GO" id="GO:0007165">
    <property type="term" value="P:signal transduction"/>
    <property type="evidence" value="ECO:0007669"/>
    <property type="project" value="UniProtKB-KW"/>
</dbReference>
<keyword evidence="2 3" id="KW-0807">Transducer</keyword>
<feature type="domain" description="Methyl-accepting transducer" evidence="5">
    <location>
        <begin position="261"/>
        <end position="433"/>
    </location>
</feature>
<evidence type="ECO:0000256" key="3">
    <source>
        <dbReference type="PROSITE-ProRule" id="PRU00284"/>
    </source>
</evidence>
<evidence type="ECO:0000256" key="4">
    <source>
        <dbReference type="SAM" id="Coils"/>
    </source>
</evidence>
<protein>
    <recommendedName>
        <fullName evidence="10">Chemotaxis protein</fullName>
    </recommendedName>
</protein>
<dbReference type="SUPFAM" id="SSF58104">
    <property type="entry name" value="Methyl-accepting chemotaxis protein (MCP) signaling domain"/>
    <property type="match status" value="1"/>
</dbReference>
<dbReference type="InterPro" id="IPR013655">
    <property type="entry name" value="PAS_fold_3"/>
</dbReference>
<evidence type="ECO:0000256" key="2">
    <source>
        <dbReference type="ARBA" id="ARBA00023224"/>
    </source>
</evidence>
<evidence type="ECO:0000259" key="5">
    <source>
        <dbReference type="PROSITE" id="PS50111"/>
    </source>
</evidence>
<feature type="coiled-coil region" evidence="4">
    <location>
        <begin position="3"/>
        <end position="30"/>
    </location>
</feature>
<dbReference type="PROSITE" id="PS50111">
    <property type="entry name" value="CHEMOTAXIS_TRANSDUC_2"/>
    <property type="match status" value="1"/>
</dbReference>
<dbReference type="AlphaFoldDB" id="A0A1E8FGB1"/>
<evidence type="ECO:0000259" key="7">
    <source>
        <dbReference type="PROSITE" id="PS50113"/>
    </source>
</evidence>
<dbReference type="EMBL" id="MJIC01000010">
    <property type="protein sequence ID" value="OFI34776.1"/>
    <property type="molecule type" value="Genomic_DNA"/>
</dbReference>
<dbReference type="GO" id="GO:0006935">
    <property type="term" value="P:chemotaxis"/>
    <property type="evidence" value="ECO:0007669"/>
    <property type="project" value="UniProtKB-ARBA"/>
</dbReference>
<reference evidence="8 9" key="1">
    <citation type="submission" date="2016-09" db="EMBL/GenBank/DDBJ databases">
        <title>Alteromonas lipolytica, a new species isolated from sea water.</title>
        <authorList>
            <person name="Wu Y.-H."/>
            <person name="Cheng H."/>
            <person name="Xu X.-W."/>
        </authorList>
    </citation>
    <scope>NUCLEOTIDE SEQUENCE [LARGE SCALE GENOMIC DNA]</scope>
    <source>
        <strain evidence="8 9">JW12</strain>
    </source>
</reference>
<dbReference type="Pfam" id="PF08447">
    <property type="entry name" value="PAS_3"/>
    <property type="match status" value="1"/>
</dbReference>
<sequence length="433" mass="47326">MFNQKLKAELAQVKAELAECKKAANSLKNEMVYWELSANGTVSAVNHKTEATLKITASGCTDRPFVEILSGSQQQSPEYQALSNAINRQQPWSGTTFIERGTEKVSLHLAVQPQFDNRGRCSHFDVYGSILEVACSTSASNEDVLEALDRSMAIIEFEPTGIILYANSLFLQTTGYALNEIVGKHHRIFCPERVYNAPDYQQTWNALAAGKHISGRFERVNKQGKAVWLEASYNPVFGDDGKVYKVIKFASDVTHQFEQEERVKEAANLASVMSSETGEQAEKGLQTMTETVASLSSLTEQMGRASAEISELEQQSSELNKMVTAISAIADQTNLLALNAAIEAARAGEQGRGFAVVADEVRELASRTTQSTKEIMAVFSRNDQSTKNAVNTISQGMQTLNEVAQSIEDTKDSMGNIEAGAKKVIAAVDQLSE</sequence>
<feature type="coiled-coil region" evidence="4">
    <location>
        <begin position="295"/>
        <end position="322"/>
    </location>
</feature>
<dbReference type="InterPro" id="IPR004089">
    <property type="entry name" value="MCPsignal_dom"/>
</dbReference>
<keyword evidence="4" id="KW-0175">Coiled coil</keyword>
<feature type="domain" description="PAC" evidence="7">
    <location>
        <begin position="211"/>
        <end position="265"/>
    </location>
</feature>
<dbReference type="NCBIfam" id="TIGR00229">
    <property type="entry name" value="sensory_box"/>
    <property type="match status" value="1"/>
</dbReference>
<dbReference type="PANTHER" id="PTHR32089:SF112">
    <property type="entry name" value="LYSOZYME-LIKE PROTEIN-RELATED"/>
    <property type="match status" value="1"/>
</dbReference>
<dbReference type="Proteomes" id="UP000176037">
    <property type="component" value="Unassembled WGS sequence"/>
</dbReference>
<evidence type="ECO:0000313" key="9">
    <source>
        <dbReference type="Proteomes" id="UP000176037"/>
    </source>
</evidence>
<dbReference type="PROSITE" id="PS50113">
    <property type="entry name" value="PAC"/>
    <property type="match status" value="1"/>
</dbReference>
<evidence type="ECO:0000313" key="8">
    <source>
        <dbReference type="EMBL" id="OFI34776.1"/>
    </source>
</evidence>